<dbReference type="InterPro" id="IPR046867">
    <property type="entry name" value="AldOxase/xan_DH_MoCoBD2"/>
</dbReference>
<dbReference type="PIRSF" id="PIRSF036389">
    <property type="entry name" value="IOR_B"/>
    <property type="match status" value="1"/>
</dbReference>
<dbReference type="Pfam" id="PF20256">
    <property type="entry name" value="MoCoBD_2"/>
    <property type="match status" value="2"/>
</dbReference>
<dbReference type="SMART" id="SM01008">
    <property type="entry name" value="Ald_Xan_dh_C"/>
    <property type="match status" value="1"/>
</dbReference>
<dbReference type="InterPro" id="IPR037165">
    <property type="entry name" value="AldOxase/xan_DH_Mopterin-bd_sf"/>
</dbReference>
<proteinExistence type="predicted"/>
<organism evidence="2 3">
    <name type="scientific">Pseudohaliea rubra DSM 19751</name>
    <dbReference type="NCBI Taxonomy" id="1265313"/>
    <lineage>
        <taxon>Bacteria</taxon>
        <taxon>Pseudomonadati</taxon>
        <taxon>Pseudomonadota</taxon>
        <taxon>Gammaproteobacteria</taxon>
        <taxon>Cellvibrionales</taxon>
        <taxon>Halieaceae</taxon>
        <taxon>Pseudohaliea</taxon>
    </lineage>
</organism>
<evidence type="ECO:0000259" key="1">
    <source>
        <dbReference type="SMART" id="SM01008"/>
    </source>
</evidence>
<protein>
    <submittedName>
        <fullName evidence="2">Isoquinoline 1-oxidoreductase beta subunit</fullName>
        <ecNumber evidence="2">1.3.99.16</ecNumber>
    </submittedName>
</protein>
<dbReference type="EMBL" id="AUVB01000042">
    <property type="protein sequence ID" value="KGE03915.1"/>
    <property type="molecule type" value="Genomic_DNA"/>
</dbReference>
<dbReference type="EC" id="1.3.99.16" evidence="2"/>
<dbReference type="PATRIC" id="fig|1265313.6.peg.1404"/>
<reference evidence="2 3" key="1">
    <citation type="journal article" date="2014" name="Genome Announc.">
        <title>Genome Sequence of Gammaproteobacterial Pseudohaliea rubra Type Strain DSM 19751, Isolated from Coastal Seawater of the Mediterranean Sea.</title>
        <authorList>
            <person name="Spring S."/>
            <person name="Fiebig A."/>
            <person name="Riedel T."/>
            <person name="Goker M."/>
            <person name="Klenk H.P."/>
        </authorList>
    </citation>
    <scope>NUCLEOTIDE SEQUENCE [LARGE SCALE GENOMIC DNA]</scope>
    <source>
        <strain evidence="2 3">DSM 19751</strain>
    </source>
</reference>
<gene>
    <name evidence="2" type="ORF">HRUBRA_01420</name>
</gene>
<dbReference type="Gene3D" id="3.30.365.10">
    <property type="entry name" value="Aldehyde oxidase/xanthine dehydrogenase, molybdopterin binding domain"/>
    <property type="match status" value="4"/>
</dbReference>
<keyword evidence="2" id="KW-0560">Oxidoreductase</keyword>
<dbReference type="Gene3D" id="3.90.1170.50">
    <property type="entry name" value="Aldehyde oxidase/xanthine dehydrogenase, a/b hammerhead"/>
    <property type="match status" value="1"/>
</dbReference>
<dbReference type="PANTHER" id="PTHR47495">
    <property type="entry name" value="ALDEHYDE DEHYDROGENASE"/>
    <property type="match status" value="1"/>
</dbReference>
<dbReference type="AlphaFoldDB" id="A0A095VRA3"/>
<keyword evidence="3" id="KW-1185">Reference proteome</keyword>
<dbReference type="InterPro" id="IPR006311">
    <property type="entry name" value="TAT_signal"/>
</dbReference>
<dbReference type="GO" id="GO:0047121">
    <property type="term" value="F:isoquinoline 1-oxidoreductase activity"/>
    <property type="evidence" value="ECO:0007669"/>
    <property type="project" value="UniProtKB-EC"/>
</dbReference>
<evidence type="ECO:0000313" key="2">
    <source>
        <dbReference type="EMBL" id="KGE03915.1"/>
    </source>
</evidence>
<dbReference type="STRING" id="1265313.HRUBRA_01420"/>
<dbReference type="Pfam" id="PF02738">
    <property type="entry name" value="MoCoBD_1"/>
    <property type="match status" value="1"/>
</dbReference>
<dbReference type="InterPro" id="IPR000674">
    <property type="entry name" value="Ald_Oxase/Xan_DH_a/b"/>
</dbReference>
<dbReference type="InterPro" id="IPR012368">
    <property type="entry name" value="OxRdtase_Mopterin-bd_su_IorB"/>
</dbReference>
<dbReference type="eggNOG" id="COG1529">
    <property type="taxonomic scope" value="Bacteria"/>
</dbReference>
<dbReference type="PANTHER" id="PTHR47495:SF2">
    <property type="entry name" value="ALDEHYDE DEHYDROGENASE"/>
    <property type="match status" value="1"/>
</dbReference>
<dbReference type="PROSITE" id="PS51318">
    <property type="entry name" value="TAT"/>
    <property type="match status" value="1"/>
</dbReference>
<dbReference type="RefSeq" id="WP_035514818.1">
    <property type="nucleotide sequence ID" value="NZ_KN234751.1"/>
</dbReference>
<evidence type="ECO:0000313" key="3">
    <source>
        <dbReference type="Proteomes" id="UP000029640"/>
    </source>
</evidence>
<dbReference type="Proteomes" id="UP000029640">
    <property type="component" value="Unassembled WGS sequence"/>
</dbReference>
<accession>A0A095VRA3</accession>
<dbReference type="InterPro" id="IPR052516">
    <property type="entry name" value="N-heterocyclic_Hydroxylase"/>
</dbReference>
<dbReference type="HOGENOM" id="CLU_013917_0_1_6"/>
<comment type="caution">
    <text evidence="2">The sequence shown here is derived from an EMBL/GenBank/DDBJ whole genome shotgun (WGS) entry which is preliminary data.</text>
</comment>
<sequence>MADTTNIGSLSRRAFLKSSGAAALLVGFALPGGSGSRAARAEAPLQVNAFLRIDTDGTVTILANHSEFGNGAYTIIPMLVAEELEVPWESIRLEAAPTRPEYYSPVFGEYLTAGSITVFSLWEPLRTAGAQAKAMLMDAAAAEWDVPPEQVTAQVGVVRAGDRQAGYGELVAVAQARNIPLRESVTLKTPADFTVLGRDRRRFEGRSKVTGEARFGIDIKLPGMLYASILRSPAYGGRPQSFEDSETLKVPGVVKAKAISNGVAVLATNYWSARKGRDALTVTWDEGPNTGLSSEGFFEEYRVLADKPGMLAEDIGDSLSVLAAVQKPLEAVYELPYLAHVTLEPMNATARVETDRCEIWSGTQYQSNDQERVAALLGLPQQAVTIHRPLMGGSFGRRSSKTADFTIEAVEVARGESVPVQVIWSREEDVRSGFYRPLFVHKLRGTVDDDGMPLAWHQTVVGQSIMQHTKHDPAYMVDGMDIYSLDGCLQEPFGVFSYGTSYAIPNHRVETHNPPKVGVAPQEWRSVGHSHTGVAYECFLDELAYAGGRDSFDVRQHLARGNARMSAVLAMLREKSDWDAPLPEGWGRGVAARVYSVTPIAQVAEVSTDDGNYRVERVVCVVDCGFAVNPLNIEAQLQGGIAMGLSAVAGEEIVLERGRILQSNYHDYPVLRLNQMPRIEVHIIDSQEVPTGVGEQALAPTAPAVLNALFAATGRRIRRLPIRHHGLQLS</sequence>
<dbReference type="OrthoDB" id="9767994at2"/>
<dbReference type="InterPro" id="IPR008274">
    <property type="entry name" value="AldOxase/xan_DH_MoCoBD1"/>
</dbReference>
<dbReference type="SUPFAM" id="SSF56003">
    <property type="entry name" value="Molybdenum cofactor-binding domain"/>
    <property type="match status" value="2"/>
</dbReference>
<name>A0A095VRA3_9GAMM</name>
<feature type="domain" description="Aldehyde oxidase/xanthine dehydrogenase a/b hammerhead" evidence="1">
    <location>
        <begin position="210"/>
        <end position="288"/>
    </location>
</feature>